<dbReference type="EMBL" id="JABTTQ020001245">
    <property type="protein sequence ID" value="KAK6132718.1"/>
    <property type="molecule type" value="Genomic_DNA"/>
</dbReference>
<dbReference type="InterPro" id="IPR017853">
    <property type="entry name" value="GH"/>
</dbReference>
<evidence type="ECO:0000256" key="3">
    <source>
        <dbReference type="RuleBase" id="RU003690"/>
    </source>
</evidence>
<keyword evidence="2" id="KW-0378">Hydrolase</keyword>
<evidence type="ECO:0000256" key="2">
    <source>
        <dbReference type="ARBA" id="ARBA00022801"/>
    </source>
</evidence>
<keyword evidence="4" id="KW-0732">Signal</keyword>
<dbReference type="PROSITE" id="PS00653">
    <property type="entry name" value="GLYCOSYL_HYDROL_F1_2"/>
    <property type="match status" value="1"/>
</dbReference>
<dbReference type="SUPFAM" id="SSF51445">
    <property type="entry name" value="(Trans)glycosidases"/>
    <property type="match status" value="1"/>
</dbReference>
<reference evidence="5 6" key="1">
    <citation type="journal article" date="2021" name="Comput. Struct. Biotechnol. J.">
        <title>De novo genome assembly of the potent medicinal plant Rehmannia glutinosa using nanopore technology.</title>
        <authorList>
            <person name="Ma L."/>
            <person name="Dong C."/>
            <person name="Song C."/>
            <person name="Wang X."/>
            <person name="Zheng X."/>
            <person name="Niu Y."/>
            <person name="Chen S."/>
            <person name="Feng W."/>
        </authorList>
    </citation>
    <scope>NUCLEOTIDE SEQUENCE [LARGE SCALE GENOMIC DNA]</scope>
    <source>
        <strain evidence="5">DH-2019</strain>
    </source>
</reference>
<dbReference type="Pfam" id="PF00232">
    <property type="entry name" value="Glyco_hydro_1"/>
    <property type="match status" value="1"/>
</dbReference>
<keyword evidence="6" id="KW-1185">Reference proteome</keyword>
<dbReference type="InterPro" id="IPR001360">
    <property type="entry name" value="Glyco_hydro_1"/>
</dbReference>
<dbReference type="InterPro" id="IPR033132">
    <property type="entry name" value="GH_1_N_CS"/>
</dbReference>
<gene>
    <name evidence="5" type="ORF">DH2020_033523</name>
</gene>
<feature type="signal peptide" evidence="4">
    <location>
        <begin position="1"/>
        <end position="21"/>
    </location>
</feature>
<dbReference type="PANTHER" id="PTHR10353:SF175">
    <property type="entry name" value="BETA-GLUCOSIDASE 18-LIKE ISOFORM X1"/>
    <property type="match status" value="1"/>
</dbReference>
<proteinExistence type="inferred from homology"/>
<protein>
    <submittedName>
        <fullName evidence="5">Uncharacterized protein</fullName>
    </submittedName>
</protein>
<dbReference type="Proteomes" id="UP001318860">
    <property type="component" value="Unassembled WGS sequence"/>
</dbReference>
<dbReference type="Gene3D" id="3.20.20.80">
    <property type="entry name" value="Glycosidases"/>
    <property type="match status" value="1"/>
</dbReference>
<name>A0ABR0VCE7_REHGL</name>
<evidence type="ECO:0000313" key="6">
    <source>
        <dbReference type="Proteomes" id="UP001318860"/>
    </source>
</evidence>
<feature type="chain" id="PRO_5047088924" evidence="4">
    <location>
        <begin position="22"/>
        <end position="570"/>
    </location>
</feature>
<comment type="caution">
    <text evidence="5">The sequence shown here is derived from an EMBL/GenBank/DDBJ whole genome shotgun (WGS) entry which is preliminary data.</text>
</comment>
<sequence length="570" mass="64768">MRNTKFRGIIVSNCLVLLLSAISTVKSSIREQDNIKRSDFPNGFLFGASTSAYQIEGAFLEDGKSLSNWDVFCRIDGSIEDGTNGNIADDHYHRYMEDIEIMHSLGLTAYRFSISWSRLLPRGKFGDVNQNAIAFYNKIIDNLLLRGIEPFVTIFHNEYPQELEDRFRGWLSPLMQEEYVHFAETCFKNFADRVKYWITINEPNLFSEMAYERADYPPARCSLPFGNCGNGNSDVEPLIVVHNMLLAHAKAAKLYRERFKASTFKVNGVLSITVCAFMYVPMTDGKDDKEAANRALAFNVAWTLDPLVFGDYPPEMRRYHGSELPKFSSKESELLRDSIDFIGINHYGALYAKDCIHSSCICNDSSCTQGSDRPIRGFAYTTGQRNGVSIGEPTGMSRFFVVPQGMEDIVGYIKERYHNKPLIVTENEDDVSSISGYSYPANEDDDNQINDVKRIHYHQSYLAYLAQAIRNGADVRGYLIWSLMDNFEWSNGYAIKFGLYRIDHPTLNRIPKLSASWYGDFLSNSSIVDADLSTEISSKYKDVSGQSWFWKPLFWLLLSLVGPLSGVEPN</sequence>
<accession>A0ABR0VCE7</accession>
<organism evidence="5 6">
    <name type="scientific">Rehmannia glutinosa</name>
    <name type="common">Chinese foxglove</name>
    <dbReference type="NCBI Taxonomy" id="99300"/>
    <lineage>
        <taxon>Eukaryota</taxon>
        <taxon>Viridiplantae</taxon>
        <taxon>Streptophyta</taxon>
        <taxon>Embryophyta</taxon>
        <taxon>Tracheophyta</taxon>
        <taxon>Spermatophyta</taxon>
        <taxon>Magnoliopsida</taxon>
        <taxon>eudicotyledons</taxon>
        <taxon>Gunneridae</taxon>
        <taxon>Pentapetalae</taxon>
        <taxon>asterids</taxon>
        <taxon>lamiids</taxon>
        <taxon>Lamiales</taxon>
        <taxon>Orobanchaceae</taxon>
        <taxon>Rehmannieae</taxon>
        <taxon>Rehmannia</taxon>
    </lineage>
</organism>
<evidence type="ECO:0000256" key="1">
    <source>
        <dbReference type="ARBA" id="ARBA00010838"/>
    </source>
</evidence>
<comment type="similarity">
    <text evidence="1 3">Belongs to the glycosyl hydrolase 1 family.</text>
</comment>
<dbReference type="PANTHER" id="PTHR10353">
    <property type="entry name" value="GLYCOSYL HYDROLASE"/>
    <property type="match status" value="1"/>
</dbReference>
<evidence type="ECO:0000313" key="5">
    <source>
        <dbReference type="EMBL" id="KAK6132718.1"/>
    </source>
</evidence>
<evidence type="ECO:0000256" key="4">
    <source>
        <dbReference type="SAM" id="SignalP"/>
    </source>
</evidence>
<dbReference type="PRINTS" id="PR00131">
    <property type="entry name" value="GLHYDRLASE1"/>
</dbReference>